<dbReference type="AlphaFoldDB" id="A0A967F1T1"/>
<sequence>MRGEQMAAARPHWRAVANATKDDCEGFDAVVVVKHVSDPGLSELKIWGGPIIYDALDFWSQQPSTRENPNPALNIASADAARDLFKPVFARIDPDRVLRPTEAMKRDLAPLGWKTEVFYHHFDPRMVVSEAAGGERKCVLYHGKRKHLGRWKLAARISCWIYGADFKTSNGPQPAPADVMLAARAGRHGT</sequence>
<comment type="caution">
    <text evidence="1">The sequence shown here is derived from an EMBL/GenBank/DDBJ whole genome shotgun (WGS) entry which is preliminary data.</text>
</comment>
<dbReference type="Proteomes" id="UP000761264">
    <property type="component" value="Unassembled WGS sequence"/>
</dbReference>
<evidence type="ECO:0000313" key="1">
    <source>
        <dbReference type="EMBL" id="NIA71510.1"/>
    </source>
</evidence>
<evidence type="ECO:0000313" key="2">
    <source>
        <dbReference type="Proteomes" id="UP000761264"/>
    </source>
</evidence>
<protein>
    <submittedName>
        <fullName evidence="1">Uncharacterized protein</fullName>
    </submittedName>
</protein>
<reference evidence="1" key="1">
    <citation type="submission" date="2020-03" db="EMBL/GenBank/DDBJ databases">
        <title>Genome of Pelagibius litoralis DSM 21314T.</title>
        <authorList>
            <person name="Wang G."/>
        </authorList>
    </citation>
    <scope>NUCLEOTIDE SEQUENCE</scope>
    <source>
        <strain evidence="1">DSM 21314</strain>
    </source>
</reference>
<keyword evidence="2" id="KW-1185">Reference proteome</keyword>
<gene>
    <name evidence="1" type="ORF">HBA54_23240</name>
</gene>
<accession>A0A967F1T1</accession>
<dbReference type="RefSeq" id="WP_167229217.1">
    <property type="nucleotide sequence ID" value="NZ_JAAQPH010000023.1"/>
</dbReference>
<dbReference type="EMBL" id="JAAQPH010000023">
    <property type="protein sequence ID" value="NIA71510.1"/>
    <property type="molecule type" value="Genomic_DNA"/>
</dbReference>
<name>A0A967F1T1_9PROT</name>
<organism evidence="1 2">
    <name type="scientific">Pelagibius litoralis</name>
    <dbReference type="NCBI Taxonomy" id="374515"/>
    <lineage>
        <taxon>Bacteria</taxon>
        <taxon>Pseudomonadati</taxon>
        <taxon>Pseudomonadota</taxon>
        <taxon>Alphaproteobacteria</taxon>
        <taxon>Rhodospirillales</taxon>
        <taxon>Rhodovibrionaceae</taxon>
        <taxon>Pelagibius</taxon>
    </lineage>
</organism>
<proteinExistence type="predicted"/>